<dbReference type="Proteomes" id="UP001165064">
    <property type="component" value="Unassembled WGS sequence"/>
</dbReference>
<organism evidence="1 2">
    <name type="scientific">Ambrosiozyma monospora</name>
    <name type="common">Yeast</name>
    <name type="synonym">Endomycopsis monosporus</name>
    <dbReference type="NCBI Taxonomy" id="43982"/>
    <lineage>
        <taxon>Eukaryota</taxon>
        <taxon>Fungi</taxon>
        <taxon>Dikarya</taxon>
        <taxon>Ascomycota</taxon>
        <taxon>Saccharomycotina</taxon>
        <taxon>Pichiomycetes</taxon>
        <taxon>Pichiales</taxon>
        <taxon>Pichiaceae</taxon>
        <taxon>Ambrosiozyma</taxon>
    </lineage>
</organism>
<evidence type="ECO:0000313" key="1">
    <source>
        <dbReference type="EMBL" id="GME70250.1"/>
    </source>
</evidence>
<comment type="caution">
    <text evidence="1">The sequence shown here is derived from an EMBL/GenBank/DDBJ whole genome shotgun (WGS) entry which is preliminary data.</text>
</comment>
<name>A0ACB5SSG2_AMBMO</name>
<keyword evidence="2" id="KW-1185">Reference proteome</keyword>
<gene>
    <name evidence="1" type="ORF">Amon02_000011700</name>
</gene>
<accession>A0ACB5SSG2</accession>
<reference evidence="1" key="1">
    <citation type="submission" date="2023-04" db="EMBL/GenBank/DDBJ databases">
        <title>Ambrosiozyma monospora NBRC 10751.</title>
        <authorList>
            <person name="Ichikawa N."/>
            <person name="Sato H."/>
            <person name="Tonouchi N."/>
        </authorList>
    </citation>
    <scope>NUCLEOTIDE SEQUENCE</scope>
    <source>
        <strain evidence="1">NBRC 10751</strain>
    </source>
</reference>
<protein>
    <submittedName>
        <fullName evidence="1">Unnamed protein product</fullName>
    </submittedName>
</protein>
<sequence>MAYSTRSKTDLLLKILENTRRQIKISISLFTKDDTVTAFNHITRIVSSDIQNVSVAENLPIFLQTFGTHVGKAKLDNPKLGDEFYKIFPYLNKVENLYLRSPFNSEIMNRRLGDFDNTHEQDLPHDIETSGAINNDCKYEIHASAKTVVLDYSTQIFKSSPMYLTNLKKLKSLNIKFCDKVGATLMASISDTVEYLYFEEANFSHEDITWPSQLKQLSIKSPKSFMGKDWMPDFCQLSHLEKMNLLEFESMHFVSDFLSPAPNTVTTFSISLIEIDMSPYKHITQTENDKVKQETETNDFDVLNLTRFTNTLSPSLRCSHFNEQNLVKLNLLPPSLITLQYDFIYDPTPPHIGTSFIKFQFSHGANTSVFPISIKGINYLSLEVFDLTKVRNI</sequence>
<dbReference type="EMBL" id="BSXS01000007">
    <property type="protein sequence ID" value="GME70250.1"/>
    <property type="molecule type" value="Genomic_DNA"/>
</dbReference>
<proteinExistence type="predicted"/>
<evidence type="ECO:0000313" key="2">
    <source>
        <dbReference type="Proteomes" id="UP001165064"/>
    </source>
</evidence>